<evidence type="ECO:0000256" key="1">
    <source>
        <dbReference type="SAM" id="MobiDB-lite"/>
    </source>
</evidence>
<dbReference type="Bgee" id="ENSOCUG00000012780">
    <property type="expression patterns" value="Expressed in ovary and 18 other cell types or tissues"/>
</dbReference>
<dbReference type="Ensembl" id="ENSOCUT00000042352.1">
    <property type="protein sequence ID" value="ENSOCUP00000042811.1"/>
    <property type="gene ID" value="ENSOCUG00000012780.4"/>
</dbReference>
<dbReference type="GeneTree" id="ENSGT00940000156911"/>
<reference evidence="2" key="3">
    <citation type="submission" date="2025-09" db="UniProtKB">
        <authorList>
            <consortium name="Ensembl"/>
        </authorList>
    </citation>
    <scope>IDENTIFICATION</scope>
    <source>
        <strain evidence="2">Thorbecke</strain>
    </source>
</reference>
<reference evidence="2" key="2">
    <citation type="submission" date="2025-08" db="UniProtKB">
        <authorList>
            <consortium name="Ensembl"/>
        </authorList>
    </citation>
    <scope>IDENTIFICATION</scope>
    <source>
        <strain evidence="2">Thorbecke</strain>
    </source>
</reference>
<evidence type="ECO:0000313" key="2">
    <source>
        <dbReference type="Ensembl" id="ENSOCUP00000042811.1"/>
    </source>
</evidence>
<sequence>MSATSVDPQGTKGQDANAHSGSLQPKETVPDADFEPYLPGQSSQERQNRSKQ</sequence>
<feature type="region of interest" description="Disordered" evidence="1">
    <location>
        <begin position="1"/>
        <end position="52"/>
    </location>
</feature>
<evidence type="ECO:0000313" key="3">
    <source>
        <dbReference type="Proteomes" id="UP000001811"/>
    </source>
</evidence>
<proteinExistence type="predicted"/>
<gene>
    <name evidence="2" type="primary">YTHDF1</name>
</gene>
<dbReference type="AlphaFoldDB" id="A0A5F9DBZ0"/>
<organism evidence="2 3">
    <name type="scientific">Oryctolagus cuniculus</name>
    <name type="common">Rabbit</name>
    <dbReference type="NCBI Taxonomy" id="9986"/>
    <lineage>
        <taxon>Eukaryota</taxon>
        <taxon>Metazoa</taxon>
        <taxon>Chordata</taxon>
        <taxon>Craniata</taxon>
        <taxon>Vertebrata</taxon>
        <taxon>Euteleostomi</taxon>
        <taxon>Mammalia</taxon>
        <taxon>Eutheria</taxon>
        <taxon>Euarchontoglires</taxon>
        <taxon>Glires</taxon>
        <taxon>Lagomorpha</taxon>
        <taxon>Leporidae</taxon>
        <taxon>Oryctolagus</taxon>
    </lineage>
</organism>
<keyword evidence="3" id="KW-1185">Reference proteome</keyword>
<reference evidence="2 3" key="1">
    <citation type="journal article" date="2011" name="Nature">
        <title>A high-resolution map of human evolutionary constraint using 29 mammals.</title>
        <authorList>
            <person name="Lindblad-Toh K."/>
            <person name="Garber M."/>
            <person name="Zuk O."/>
            <person name="Lin M.F."/>
            <person name="Parker B.J."/>
            <person name="Washietl S."/>
            <person name="Kheradpour P."/>
            <person name="Ernst J."/>
            <person name="Jordan G."/>
            <person name="Mauceli E."/>
            <person name="Ward L.D."/>
            <person name="Lowe C.B."/>
            <person name="Holloway A.K."/>
            <person name="Clamp M."/>
            <person name="Gnerre S."/>
            <person name="Alfoldi J."/>
            <person name="Beal K."/>
            <person name="Chang J."/>
            <person name="Clawson H."/>
            <person name="Cuff J."/>
            <person name="Di Palma F."/>
            <person name="Fitzgerald S."/>
            <person name="Flicek P."/>
            <person name="Guttman M."/>
            <person name="Hubisz M.J."/>
            <person name="Jaffe D.B."/>
            <person name="Jungreis I."/>
            <person name="Kent W.J."/>
            <person name="Kostka D."/>
            <person name="Lara M."/>
            <person name="Martins A.L."/>
            <person name="Massingham T."/>
            <person name="Moltke I."/>
            <person name="Raney B.J."/>
            <person name="Rasmussen M.D."/>
            <person name="Robinson J."/>
            <person name="Stark A."/>
            <person name="Vilella A.J."/>
            <person name="Wen J."/>
            <person name="Xie X."/>
            <person name="Zody M.C."/>
            <person name="Baldwin J."/>
            <person name="Bloom T."/>
            <person name="Chin C.W."/>
            <person name="Heiman D."/>
            <person name="Nicol R."/>
            <person name="Nusbaum C."/>
            <person name="Young S."/>
            <person name="Wilkinson J."/>
            <person name="Worley K.C."/>
            <person name="Kovar C.L."/>
            <person name="Muzny D.M."/>
            <person name="Gibbs R.A."/>
            <person name="Cree A."/>
            <person name="Dihn H.H."/>
            <person name="Fowler G."/>
            <person name="Jhangiani S."/>
            <person name="Joshi V."/>
            <person name="Lee S."/>
            <person name="Lewis L.R."/>
            <person name="Nazareth L.V."/>
            <person name="Okwuonu G."/>
            <person name="Santibanez J."/>
            <person name="Warren W.C."/>
            <person name="Mardis E.R."/>
            <person name="Weinstock G.M."/>
            <person name="Wilson R.K."/>
            <person name="Delehaunty K."/>
            <person name="Dooling D."/>
            <person name="Fronik C."/>
            <person name="Fulton L."/>
            <person name="Fulton B."/>
            <person name="Graves T."/>
            <person name="Minx P."/>
            <person name="Sodergren E."/>
            <person name="Birney E."/>
            <person name="Margulies E.H."/>
            <person name="Herrero J."/>
            <person name="Green E.D."/>
            <person name="Haussler D."/>
            <person name="Siepel A."/>
            <person name="Goldman N."/>
            <person name="Pollard K.S."/>
            <person name="Pedersen J.S."/>
            <person name="Lander E.S."/>
            <person name="Kellis M."/>
        </authorList>
    </citation>
    <scope>NUCLEOTIDE SEQUENCE [LARGE SCALE GENOMIC DNA]</scope>
    <source>
        <strain evidence="3">Thorbecke</strain>
    </source>
</reference>
<feature type="compositionally biased region" description="Polar residues" evidence="1">
    <location>
        <begin position="1"/>
        <end position="25"/>
    </location>
</feature>
<name>A0A5F9DBZ0_RABIT</name>
<protein>
    <submittedName>
        <fullName evidence="2">YTH N6-methyladenosine RNA binding protein F1</fullName>
    </submittedName>
</protein>
<accession>A0A5F9DBZ0</accession>
<dbReference type="Proteomes" id="UP000001811">
    <property type="component" value="Unplaced"/>
</dbReference>